<dbReference type="EMBL" id="MFIP01000018">
    <property type="protein sequence ID" value="OGF92039.1"/>
    <property type="molecule type" value="Genomic_DNA"/>
</dbReference>
<protein>
    <submittedName>
        <fullName evidence="1">Uncharacterized protein</fullName>
    </submittedName>
</protein>
<accession>A0A1F5XVW7</accession>
<evidence type="ECO:0000313" key="2">
    <source>
        <dbReference type="Proteomes" id="UP000177334"/>
    </source>
</evidence>
<name>A0A1F5XVW7_9BACT</name>
<comment type="caution">
    <text evidence="1">The sequence shown here is derived from an EMBL/GenBank/DDBJ whole genome shotgun (WGS) entry which is preliminary data.</text>
</comment>
<sequence>MSAPPTPPAEKKKKGKENFWFLLPRPQGADEARRLVLARIVLVKSSDFIQDTQLLKTRI</sequence>
<proteinExistence type="predicted"/>
<reference evidence="1 2" key="1">
    <citation type="journal article" date="2016" name="Nat. Commun.">
        <title>Thousands of microbial genomes shed light on interconnected biogeochemical processes in an aquifer system.</title>
        <authorList>
            <person name="Anantharaman K."/>
            <person name="Brown C.T."/>
            <person name="Hug L.A."/>
            <person name="Sharon I."/>
            <person name="Castelle C.J."/>
            <person name="Probst A.J."/>
            <person name="Thomas B.C."/>
            <person name="Singh A."/>
            <person name="Wilkins M.J."/>
            <person name="Karaoz U."/>
            <person name="Brodie E.L."/>
            <person name="Williams K.H."/>
            <person name="Hubbard S.S."/>
            <person name="Banfield J.F."/>
        </authorList>
    </citation>
    <scope>NUCLEOTIDE SEQUENCE [LARGE SCALE GENOMIC DNA]</scope>
</reference>
<organism evidence="1 2">
    <name type="scientific">Candidatus Giovannonibacteria bacterium RIFCSPLOWO2_12_FULL_43_26</name>
    <dbReference type="NCBI Taxonomy" id="1798363"/>
    <lineage>
        <taxon>Bacteria</taxon>
        <taxon>Candidatus Giovannoniibacteriota</taxon>
    </lineage>
</organism>
<gene>
    <name evidence="1" type="ORF">A3H05_03380</name>
</gene>
<dbReference type="AlphaFoldDB" id="A0A1F5XVW7"/>
<dbReference type="Proteomes" id="UP000177334">
    <property type="component" value="Unassembled WGS sequence"/>
</dbReference>
<evidence type="ECO:0000313" key="1">
    <source>
        <dbReference type="EMBL" id="OGF92039.1"/>
    </source>
</evidence>